<reference evidence="4" key="1">
    <citation type="submission" date="2023-11" db="EMBL/GenBank/DDBJ databases">
        <title>Genome Sequence of Bacillus pseudomycoides stain BUPM19.</title>
        <authorList>
            <person name="Farhat A."/>
        </authorList>
    </citation>
    <scope>NUCLEOTIDE SEQUENCE [LARGE SCALE GENOMIC DNA]</scope>
    <source>
        <strain evidence="4">BUPM19</strain>
    </source>
</reference>
<gene>
    <name evidence="3" type="ORF">U2I54_01320</name>
</gene>
<evidence type="ECO:0000313" key="3">
    <source>
        <dbReference type="EMBL" id="MDZ5605787.1"/>
    </source>
</evidence>
<protein>
    <submittedName>
        <fullName evidence="3">Helix-turn-helix transcriptional regulator</fullName>
    </submittedName>
</protein>
<organism evidence="3 4">
    <name type="scientific">Bacillus bingmayongensis</name>
    <dbReference type="NCBI Taxonomy" id="1150157"/>
    <lineage>
        <taxon>Bacteria</taxon>
        <taxon>Bacillati</taxon>
        <taxon>Bacillota</taxon>
        <taxon>Bacilli</taxon>
        <taxon>Bacillales</taxon>
        <taxon>Bacillaceae</taxon>
        <taxon>Bacillus</taxon>
    </lineage>
</organism>
<dbReference type="EMBL" id="JAXOVW010000002">
    <property type="protein sequence ID" value="MDZ5605787.1"/>
    <property type="molecule type" value="Genomic_DNA"/>
</dbReference>
<keyword evidence="4" id="KW-1185">Reference proteome</keyword>
<dbReference type="CDD" id="cd00093">
    <property type="entry name" value="HTH_XRE"/>
    <property type="match status" value="1"/>
</dbReference>
<evidence type="ECO:0000313" key="4">
    <source>
        <dbReference type="Proteomes" id="UP001291930"/>
    </source>
</evidence>
<dbReference type="Pfam" id="PF01381">
    <property type="entry name" value="HTH_3"/>
    <property type="match status" value="1"/>
</dbReference>
<proteinExistence type="predicted"/>
<dbReference type="InterPro" id="IPR001387">
    <property type="entry name" value="Cro/C1-type_HTH"/>
</dbReference>
<evidence type="ECO:0000259" key="2">
    <source>
        <dbReference type="PROSITE" id="PS50943"/>
    </source>
</evidence>
<keyword evidence="1" id="KW-0238">DNA-binding</keyword>
<name>A0ABU5JRN8_9BACI</name>
<dbReference type="SUPFAM" id="SSF47413">
    <property type="entry name" value="lambda repressor-like DNA-binding domains"/>
    <property type="match status" value="1"/>
</dbReference>
<dbReference type="Gene3D" id="1.10.260.40">
    <property type="entry name" value="lambda repressor-like DNA-binding domains"/>
    <property type="match status" value="1"/>
</dbReference>
<dbReference type="InterPro" id="IPR010982">
    <property type="entry name" value="Lambda_DNA-bd_dom_sf"/>
</dbReference>
<dbReference type="PROSITE" id="PS50943">
    <property type="entry name" value="HTH_CROC1"/>
    <property type="match status" value="1"/>
</dbReference>
<sequence>MVIINVINLHKGDIVDLVTNKVKQFRVVRDIIQEQLASAVNITRQSLIAIEKNKYNPSLELALKLCEFFDCKVEDLFQLDKTGEE</sequence>
<dbReference type="PANTHER" id="PTHR46558:SF4">
    <property type="entry name" value="DNA-BIDING PHAGE PROTEIN"/>
    <property type="match status" value="1"/>
</dbReference>
<dbReference type="RefSeq" id="WP_374216539.1">
    <property type="nucleotide sequence ID" value="NZ_JAXOVW010000002.1"/>
</dbReference>
<dbReference type="SMART" id="SM00530">
    <property type="entry name" value="HTH_XRE"/>
    <property type="match status" value="1"/>
</dbReference>
<dbReference type="Proteomes" id="UP001291930">
    <property type="component" value="Unassembled WGS sequence"/>
</dbReference>
<accession>A0ABU5JRN8</accession>
<dbReference type="PANTHER" id="PTHR46558">
    <property type="entry name" value="TRACRIPTIONAL REGULATORY PROTEIN-RELATED-RELATED"/>
    <property type="match status" value="1"/>
</dbReference>
<comment type="caution">
    <text evidence="3">The sequence shown here is derived from an EMBL/GenBank/DDBJ whole genome shotgun (WGS) entry which is preliminary data.</text>
</comment>
<evidence type="ECO:0000256" key="1">
    <source>
        <dbReference type="ARBA" id="ARBA00023125"/>
    </source>
</evidence>
<feature type="domain" description="HTH cro/C1-type" evidence="2">
    <location>
        <begin position="22"/>
        <end position="76"/>
    </location>
</feature>